<sequence length="75" mass="8209">MAAPYFTEEERAALALAEAATRLADQPDSVGDEIWDTAATYYDEKQLASIVLMIAVTNLYNRLNATTRQIAGAWG</sequence>
<evidence type="ECO:0000313" key="1">
    <source>
        <dbReference type="EMBL" id="GAA2208368.1"/>
    </source>
</evidence>
<keyword evidence="2" id="KW-1185">Reference proteome</keyword>
<gene>
    <name evidence="1" type="ORF">GCM10009850_038260</name>
</gene>
<dbReference type="RefSeq" id="WP_344476428.1">
    <property type="nucleotide sequence ID" value="NZ_BAAAQX010000008.1"/>
</dbReference>
<reference evidence="1 2" key="1">
    <citation type="journal article" date="2019" name="Int. J. Syst. Evol. Microbiol.">
        <title>The Global Catalogue of Microorganisms (GCM) 10K type strain sequencing project: providing services to taxonomists for standard genome sequencing and annotation.</title>
        <authorList>
            <consortium name="The Broad Institute Genomics Platform"/>
            <consortium name="The Broad Institute Genome Sequencing Center for Infectious Disease"/>
            <person name="Wu L."/>
            <person name="Ma J."/>
        </authorList>
    </citation>
    <scope>NUCLEOTIDE SEQUENCE [LARGE SCALE GENOMIC DNA]</scope>
    <source>
        <strain evidence="1 2">JCM 16114</strain>
    </source>
</reference>
<organism evidence="1 2">
    <name type="scientific">Nonomuraea monospora</name>
    <dbReference type="NCBI Taxonomy" id="568818"/>
    <lineage>
        <taxon>Bacteria</taxon>
        <taxon>Bacillati</taxon>
        <taxon>Actinomycetota</taxon>
        <taxon>Actinomycetes</taxon>
        <taxon>Streptosporangiales</taxon>
        <taxon>Streptosporangiaceae</taxon>
        <taxon>Nonomuraea</taxon>
    </lineage>
</organism>
<evidence type="ECO:0000313" key="2">
    <source>
        <dbReference type="Proteomes" id="UP001499843"/>
    </source>
</evidence>
<dbReference type="InterPro" id="IPR029032">
    <property type="entry name" value="AhpD-like"/>
</dbReference>
<dbReference type="EMBL" id="BAAAQX010000008">
    <property type="protein sequence ID" value="GAA2208368.1"/>
    <property type="molecule type" value="Genomic_DNA"/>
</dbReference>
<evidence type="ECO:0008006" key="3">
    <source>
        <dbReference type="Google" id="ProtNLM"/>
    </source>
</evidence>
<dbReference type="Gene3D" id="1.20.1290.10">
    <property type="entry name" value="AhpD-like"/>
    <property type="match status" value="1"/>
</dbReference>
<protein>
    <recommendedName>
        <fullName evidence="3">Alkylhydroperoxidase</fullName>
    </recommendedName>
</protein>
<proteinExistence type="predicted"/>
<name>A0ABN3CG58_9ACTN</name>
<dbReference type="SUPFAM" id="SSF69118">
    <property type="entry name" value="AhpD-like"/>
    <property type="match status" value="1"/>
</dbReference>
<comment type="caution">
    <text evidence="1">The sequence shown here is derived from an EMBL/GenBank/DDBJ whole genome shotgun (WGS) entry which is preliminary data.</text>
</comment>
<accession>A0ABN3CG58</accession>
<dbReference type="Proteomes" id="UP001499843">
    <property type="component" value="Unassembled WGS sequence"/>
</dbReference>